<evidence type="ECO:0000313" key="4">
    <source>
        <dbReference type="Proteomes" id="UP000770661"/>
    </source>
</evidence>
<keyword evidence="4" id="KW-1185">Reference proteome</keyword>
<dbReference type="Pfam" id="PF00685">
    <property type="entry name" value="Sulfotransfer_1"/>
    <property type="match status" value="1"/>
</dbReference>
<dbReference type="InterPro" id="IPR051589">
    <property type="entry name" value="Sialate-O-sulfotransferase"/>
</dbReference>
<dbReference type="GO" id="GO:0008146">
    <property type="term" value="F:sulfotransferase activity"/>
    <property type="evidence" value="ECO:0007669"/>
    <property type="project" value="InterPro"/>
</dbReference>
<dbReference type="Gene3D" id="3.40.50.300">
    <property type="entry name" value="P-loop containing nucleotide triphosphate hydrolases"/>
    <property type="match status" value="1"/>
</dbReference>
<dbReference type="PANTHER" id="PTHR45964:SF9">
    <property type="entry name" value="SULFOTRANSFERASE"/>
    <property type="match status" value="1"/>
</dbReference>
<dbReference type="SUPFAM" id="SSF52540">
    <property type="entry name" value="P-loop containing nucleoside triphosphate hydrolases"/>
    <property type="match status" value="1"/>
</dbReference>
<proteinExistence type="inferred from homology"/>
<reference evidence="3" key="1">
    <citation type="submission" date="2020-07" db="EMBL/GenBank/DDBJ databases">
        <title>The High-quality genome of the commercially important snow crab, Chionoecetes opilio.</title>
        <authorList>
            <person name="Jeong J.-H."/>
            <person name="Ryu S."/>
        </authorList>
    </citation>
    <scope>NUCLEOTIDE SEQUENCE</scope>
    <source>
        <strain evidence="3">MADBK_172401_WGS</strain>
        <tissue evidence="3">Digestive gland</tissue>
    </source>
</reference>
<evidence type="ECO:0000256" key="1">
    <source>
        <dbReference type="ARBA" id="ARBA00010236"/>
    </source>
</evidence>
<accession>A0A8J4YJR9</accession>
<evidence type="ECO:0000313" key="3">
    <source>
        <dbReference type="EMBL" id="KAG0729117.1"/>
    </source>
</evidence>
<dbReference type="InterPro" id="IPR000863">
    <property type="entry name" value="Sulfotransferase_dom"/>
</dbReference>
<dbReference type="AlphaFoldDB" id="A0A8J4YJR9"/>
<dbReference type="OrthoDB" id="5985073at2759"/>
<protein>
    <submittedName>
        <fullName evidence="3">WSC domain-containing protein 1</fullName>
    </submittedName>
</protein>
<evidence type="ECO:0000259" key="2">
    <source>
        <dbReference type="Pfam" id="PF00685"/>
    </source>
</evidence>
<feature type="domain" description="Sulfotransferase" evidence="2">
    <location>
        <begin position="67"/>
        <end position="171"/>
    </location>
</feature>
<dbReference type="Proteomes" id="UP000770661">
    <property type="component" value="Unassembled WGS sequence"/>
</dbReference>
<comment type="caution">
    <text evidence="3">The sequence shown here is derived from an EMBL/GenBank/DDBJ whole genome shotgun (WGS) entry which is preliminary data.</text>
</comment>
<dbReference type="PANTHER" id="PTHR45964">
    <property type="entry name" value="WSCD FAMILY MEMBER CG9164"/>
    <property type="match status" value="1"/>
</dbReference>
<dbReference type="InterPro" id="IPR027417">
    <property type="entry name" value="P-loop_NTPase"/>
</dbReference>
<organism evidence="3 4">
    <name type="scientific">Chionoecetes opilio</name>
    <name type="common">Atlantic snow crab</name>
    <name type="synonym">Cancer opilio</name>
    <dbReference type="NCBI Taxonomy" id="41210"/>
    <lineage>
        <taxon>Eukaryota</taxon>
        <taxon>Metazoa</taxon>
        <taxon>Ecdysozoa</taxon>
        <taxon>Arthropoda</taxon>
        <taxon>Crustacea</taxon>
        <taxon>Multicrustacea</taxon>
        <taxon>Malacostraca</taxon>
        <taxon>Eumalacostraca</taxon>
        <taxon>Eucarida</taxon>
        <taxon>Decapoda</taxon>
        <taxon>Pleocyemata</taxon>
        <taxon>Brachyura</taxon>
        <taxon>Eubrachyura</taxon>
        <taxon>Majoidea</taxon>
        <taxon>Majidae</taxon>
        <taxon>Chionoecetes</taxon>
    </lineage>
</organism>
<dbReference type="EMBL" id="JACEEZ010001516">
    <property type="protein sequence ID" value="KAG0729117.1"/>
    <property type="molecule type" value="Genomic_DNA"/>
</dbReference>
<sequence>MSWLGTSHNVLAWYKPQCLGLCSGHNDHLHRCHHYVVPTLGVYSTVLVTPLPPLCSAHLGSARHSHIKELGYSGVVVMRNPFKALISHRHLDVGGHTGYAPKAHFLGQGCWAEFVRLKVNLWQDFYVDWITLTSPSNIHVTHYENLRQNPVLEMRGILDYLGIRQDPSRLKCLSENLDGLFKRRVRMNSLLGFDPFTKELRRVIYGAIYSVDLALKSKGFGGLPISKYEVYDAKEAEVLRLL</sequence>
<name>A0A8J4YJR9_CHIOP</name>
<comment type="similarity">
    <text evidence="1">Belongs to the WSCD family.</text>
</comment>
<gene>
    <name evidence="3" type="primary">wscd1_1</name>
    <name evidence="3" type="ORF">GWK47_030964</name>
</gene>